<keyword evidence="3" id="KW-1185">Reference proteome</keyword>
<protein>
    <recommendedName>
        <fullName evidence="1">KRIT1 ARM-repeats domain-containing protein</fullName>
    </recommendedName>
</protein>
<feature type="domain" description="KRIT1 ARM-repeats" evidence="1">
    <location>
        <begin position="1"/>
        <end position="77"/>
    </location>
</feature>
<dbReference type="EMBL" id="JAGPXC010000004">
    <property type="protein sequence ID" value="KAH6654444.1"/>
    <property type="molecule type" value="Genomic_DNA"/>
</dbReference>
<reference evidence="2" key="1">
    <citation type="journal article" date="2021" name="Nat. Commun.">
        <title>Genetic determinants of endophytism in the Arabidopsis root mycobiome.</title>
        <authorList>
            <person name="Mesny F."/>
            <person name="Miyauchi S."/>
            <person name="Thiergart T."/>
            <person name="Pickel B."/>
            <person name="Atanasova L."/>
            <person name="Karlsson M."/>
            <person name="Huettel B."/>
            <person name="Barry K.W."/>
            <person name="Haridas S."/>
            <person name="Chen C."/>
            <person name="Bauer D."/>
            <person name="Andreopoulos W."/>
            <person name="Pangilinan J."/>
            <person name="LaButti K."/>
            <person name="Riley R."/>
            <person name="Lipzen A."/>
            <person name="Clum A."/>
            <person name="Drula E."/>
            <person name="Henrissat B."/>
            <person name="Kohler A."/>
            <person name="Grigoriev I.V."/>
            <person name="Martin F.M."/>
            <person name="Hacquard S."/>
        </authorList>
    </citation>
    <scope>NUCLEOTIDE SEQUENCE</scope>
    <source>
        <strain evidence="2">MPI-SDFR-AT-0073</strain>
    </source>
</reference>
<organism evidence="2 3">
    <name type="scientific">Truncatella angustata</name>
    <dbReference type="NCBI Taxonomy" id="152316"/>
    <lineage>
        <taxon>Eukaryota</taxon>
        <taxon>Fungi</taxon>
        <taxon>Dikarya</taxon>
        <taxon>Ascomycota</taxon>
        <taxon>Pezizomycotina</taxon>
        <taxon>Sordariomycetes</taxon>
        <taxon>Xylariomycetidae</taxon>
        <taxon>Amphisphaeriales</taxon>
        <taxon>Sporocadaceae</taxon>
        <taxon>Truncatella</taxon>
    </lineage>
</organism>
<evidence type="ECO:0000259" key="1">
    <source>
        <dbReference type="Pfam" id="PF24521"/>
    </source>
</evidence>
<dbReference type="GeneID" id="70131690"/>
<dbReference type="InterPro" id="IPR056485">
    <property type="entry name" value="ARM_KRIT1"/>
</dbReference>
<evidence type="ECO:0000313" key="2">
    <source>
        <dbReference type="EMBL" id="KAH6654444.1"/>
    </source>
</evidence>
<dbReference type="Pfam" id="PF24521">
    <property type="entry name" value="Ank_KRIT1"/>
    <property type="match status" value="1"/>
</dbReference>
<comment type="caution">
    <text evidence="2">The sequence shown here is derived from an EMBL/GenBank/DDBJ whole genome shotgun (WGS) entry which is preliminary data.</text>
</comment>
<name>A0A9P8ULS5_9PEZI</name>
<evidence type="ECO:0000313" key="3">
    <source>
        <dbReference type="Proteomes" id="UP000758603"/>
    </source>
</evidence>
<proteinExistence type="predicted"/>
<dbReference type="RefSeq" id="XP_045958714.1">
    <property type="nucleotide sequence ID" value="XM_046102798.1"/>
</dbReference>
<gene>
    <name evidence="2" type="ORF">BKA67DRAFT_565183</name>
</gene>
<dbReference type="AlphaFoldDB" id="A0A9P8ULS5"/>
<dbReference type="Proteomes" id="UP000758603">
    <property type="component" value="Unassembled WGS sequence"/>
</dbReference>
<sequence length="133" mass="15421">MELLLCLSGVNPEPAPVPSLPSERTTPILAAIGQENIKVIELLVEQSGFDLTRCFRGDTYYEIARGRRGPMWEEEEEERTLKKRLRRNDKNAQERCQKEISVYVARGIEKRKGTGRWSETDRLRSYRYCCVLA</sequence>
<accession>A0A9P8ULS5</accession>
<dbReference type="OrthoDB" id="194358at2759"/>